<dbReference type="AlphaFoldDB" id="A0A1H6JTQ2"/>
<keyword evidence="3 7" id="KW-0067">ATP-binding</keyword>
<evidence type="ECO:0000256" key="2">
    <source>
        <dbReference type="ARBA" id="ARBA00022741"/>
    </source>
</evidence>
<sequence>MTALLTLRGLAVGRRLGPTDLALAAGEFVGLVGPNGAGKTTLLRAALGLLPAAGHSSIAALPITARPRHVAYLAQERELVWPIAVEELVALGWRANPDHRGDGMAQARALSQRLGLAAFARRQVPGLSGGERARVLLARALAQGAPLLLADEPCAALDPAQSIRTAKLLRARADAGDAVLATMHDLPLAARYCTRMIVLDQGEIRADGPPGTVLTQELCREVFGVAVLRHGAGWTIAELEDEA</sequence>
<dbReference type="InterPro" id="IPR003593">
    <property type="entry name" value="AAA+_ATPase"/>
</dbReference>
<dbReference type="Gene3D" id="3.40.50.300">
    <property type="entry name" value="P-loop containing nucleotide triphosphate hydrolases"/>
    <property type="match status" value="1"/>
</dbReference>
<dbReference type="SMART" id="SM00382">
    <property type="entry name" value="AAA"/>
    <property type="match status" value="1"/>
</dbReference>
<dbReference type="PROSITE" id="PS50893">
    <property type="entry name" value="ABC_TRANSPORTER_2"/>
    <property type="match status" value="1"/>
</dbReference>
<comment type="function">
    <text evidence="5">Part of the ABC transporter complex HmuTUV involved in hemin import. Responsible for energy coupling to the transport system.</text>
</comment>
<dbReference type="GO" id="GO:0016887">
    <property type="term" value="F:ATP hydrolysis activity"/>
    <property type="evidence" value="ECO:0007669"/>
    <property type="project" value="InterPro"/>
</dbReference>
<keyword evidence="1" id="KW-0813">Transport</keyword>
<feature type="domain" description="ABC transporter" evidence="6">
    <location>
        <begin position="1"/>
        <end position="226"/>
    </location>
</feature>
<dbReference type="InterPro" id="IPR027417">
    <property type="entry name" value="P-loop_NTPase"/>
</dbReference>
<dbReference type="GO" id="GO:0005524">
    <property type="term" value="F:ATP binding"/>
    <property type="evidence" value="ECO:0007669"/>
    <property type="project" value="UniProtKB-KW"/>
</dbReference>
<dbReference type="STRING" id="65735.SAMN04488075_0430"/>
<dbReference type="Proteomes" id="UP000199125">
    <property type="component" value="Unassembled WGS sequence"/>
</dbReference>
<organism evidence="7 8">
    <name type="scientific">Paracoccus alkenifer</name>
    <dbReference type="NCBI Taxonomy" id="65735"/>
    <lineage>
        <taxon>Bacteria</taxon>
        <taxon>Pseudomonadati</taxon>
        <taxon>Pseudomonadota</taxon>
        <taxon>Alphaproteobacteria</taxon>
        <taxon>Rhodobacterales</taxon>
        <taxon>Paracoccaceae</taxon>
        <taxon>Paracoccus</taxon>
    </lineage>
</organism>
<keyword evidence="2" id="KW-0547">Nucleotide-binding</keyword>
<dbReference type="OrthoDB" id="9805601at2"/>
<dbReference type="PROSITE" id="PS00211">
    <property type="entry name" value="ABC_TRANSPORTER_1"/>
    <property type="match status" value="1"/>
</dbReference>
<keyword evidence="8" id="KW-1185">Reference proteome</keyword>
<dbReference type="CDD" id="cd03214">
    <property type="entry name" value="ABC_Iron-Siderophores_B12_Hemin"/>
    <property type="match status" value="1"/>
</dbReference>
<dbReference type="RefSeq" id="WP_090844888.1">
    <property type="nucleotide sequence ID" value="NZ_FNXG01000001.1"/>
</dbReference>
<evidence type="ECO:0000256" key="3">
    <source>
        <dbReference type="ARBA" id="ARBA00022840"/>
    </source>
</evidence>
<proteinExistence type="predicted"/>
<evidence type="ECO:0000313" key="8">
    <source>
        <dbReference type="Proteomes" id="UP000199125"/>
    </source>
</evidence>
<dbReference type="InterPro" id="IPR003439">
    <property type="entry name" value="ABC_transporter-like_ATP-bd"/>
</dbReference>
<evidence type="ECO:0000259" key="6">
    <source>
        <dbReference type="PROSITE" id="PS50893"/>
    </source>
</evidence>
<gene>
    <name evidence="7" type="ORF">SAMN04488075_0430</name>
</gene>
<evidence type="ECO:0000256" key="5">
    <source>
        <dbReference type="ARBA" id="ARBA00037066"/>
    </source>
</evidence>
<dbReference type="InterPro" id="IPR017871">
    <property type="entry name" value="ABC_transporter-like_CS"/>
</dbReference>
<keyword evidence="4" id="KW-1278">Translocase</keyword>
<protein>
    <submittedName>
        <fullName evidence="7">Iron complex transport system ATP-binding protein</fullName>
    </submittedName>
</protein>
<dbReference type="EMBL" id="FNXG01000001">
    <property type="protein sequence ID" value="SEH62452.1"/>
    <property type="molecule type" value="Genomic_DNA"/>
</dbReference>
<accession>A0A1H6JTQ2</accession>
<reference evidence="8" key="1">
    <citation type="submission" date="2016-10" db="EMBL/GenBank/DDBJ databases">
        <authorList>
            <person name="Varghese N."/>
            <person name="Submissions S."/>
        </authorList>
    </citation>
    <scope>NUCLEOTIDE SEQUENCE [LARGE SCALE GENOMIC DNA]</scope>
    <source>
        <strain evidence="8">DSM 11593</strain>
    </source>
</reference>
<dbReference type="PANTHER" id="PTHR42794">
    <property type="entry name" value="HEMIN IMPORT ATP-BINDING PROTEIN HMUV"/>
    <property type="match status" value="1"/>
</dbReference>
<dbReference type="PANTHER" id="PTHR42794:SF1">
    <property type="entry name" value="HEMIN IMPORT ATP-BINDING PROTEIN HMUV"/>
    <property type="match status" value="1"/>
</dbReference>
<dbReference type="Pfam" id="PF00005">
    <property type="entry name" value="ABC_tran"/>
    <property type="match status" value="1"/>
</dbReference>
<dbReference type="SUPFAM" id="SSF52540">
    <property type="entry name" value="P-loop containing nucleoside triphosphate hydrolases"/>
    <property type="match status" value="1"/>
</dbReference>
<evidence type="ECO:0000256" key="1">
    <source>
        <dbReference type="ARBA" id="ARBA00022448"/>
    </source>
</evidence>
<name>A0A1H6JTQ2_9RHOB</name>
<evidence type="ECO:0000256" key="4">
    <source>
        <dbReference type="ARBA" id="ARBA00022967"/>
    </source>
</evidence>
<evidence type="ECO:0000313" key="7">
    <source>
        <dbReference type="EMBL" id="SEH62452.1"/>
    </source>
</evidence>